<sequence length="295" mass="34744">PLQETFDGWKSTSRTLGETQEARKRSIKNYCQKHSSNRRLTDQELRFVIVEDAHKIIFCSIPKVASTTWKRVLADLQGLKQGIYVHQARLWRRLGEYSEEGQSHRLKNYFKFMFVREPLHRILSAYKDKFIGKNRDFSKNIRKMIVNSLRSENSVEYGQDMKVFSRKPSFDKDNNVSFPEFIRYYSADIPRNPHWRQFKDLCHPCFIDYDVIGNLETLAEDATLVLKMAGIDDYVNFPPIHNATGSRDMEHYYSQVPHEDVVRLAELYRDDYKLFGYEFLGPVKHLLNQSSNIGV</sequence>
<dbReference type="AlphaFoldDB" id="A0AAU9XZR4"/>
<dbReference type="Pfam" id="PF03567">
    <property type="entry name" value="Sulfotransfer_2"/>
    <property type="match status" value="1"/>
</dbReference>
<evidence type="ECO:0000256" key="5">
    <source>
        <dbReference type="ARBA" id="ARBA00022989"/>
    </source>
</evidence>
<keyword evidence="11" id="KW-1185">Reference proteome</keyword>
<reference evidence="10 11" key="1">
    <citation type="submission" date="2022-05" db="EMBL/GenBank/DDBJ databases">
        <authorList>
            <consortium name="Genoscope - CEA"/>
            <person name="William W."/>
        </authorList>
    </citation>
    <scope>NUCLEOTIDE SEQUENCE [LARGE SCALE GENOMIC DNA]</scope>
</reference>
<protein>
    <recommendedName>
        <fullName evidence="9">Carbohydrate sulfotransferase</fullName>
        <ecNumber evidence="9">2.8.2.-</ecNumber>
    </recommendedName>
</protein>
<dbReference type="SUPFAM" id="SSF52540">
    <property type="entry name" value="P-loop containing nucleoside triphosphate hydrolases"/>
    <property type="match status" value="1"/>
</dbReference>
<evidence type="ECO:0000256" key="1">
    <source>
        <dbReference type="ARBA" id="ARBA00004323"/>
    </source>
</evidence>
<dbReference type="GO" id="GO:0016051">
    <property type="term" value="P:carbohydrate biosynthetic process"/>
    <property type="evidence" value="ECO:0007669"/>
    <property type="project" value="InterPro"/>
</dbReference>
<evidence type="ECO:0000256" key="6">
    <source>
        <dbReference type="ARBA" id="ARBA00023034"/>
    </source>
</evidence>
<keyword evidence="4" id="KW-0812">Transmembrane</keyword>
<name>A0AAU9XZR4_9CNID</name>
<feature type="non-terminal residue" evidence="10">
    <location>
        <position position="1"/>
    </location>
</feature>
<keyword evidence="5" id="KW-1133">Transmembrane helix</keyword>
<dbReference type="EMBL" id="CALNXJ010000076">
    <property type="protein sequence ID" value="CAH3160624.1"/>
    <property type="molecule type" value="Genomic_DNA"/>
</dbReference>
<gene>
    <name evidence="10" type="ORF">PMEA_00032465</name>
</gene>
<dbReference type="InterPro" id="IPR018011">
    <property type="entry name" value="Carb_sulfotrans_8-10"/>
</dbReference>
<keyword evidence="9" id="KW-0735">Signal-anchor</keyword>
<evidence type="ECO:0000313" key="10">
    <source>
        <dbReference type="EMBL" id="CAH3160624.1"/>
    </source>
</evidence>
<dbReference type="GO" id="GO:0008146">
    <property type="term" value="F:sulfotransferase activity"/>
    <property type="evidence" value="ECO:0007669"/>
    <property type="project" value="InterPro"/>
</dbReference>
<keyword evidence="6 9" id="KW-0333">Golgi apparatus</keyword>
<dbReference type="GO" id="GO:0000139">
    <property type="term" value="C:Golgi membrane"/>
    <property type="evidence" value="ECO:0007669"/>
    <property type="project" value="UniProtKB-SubCell"/>
</dbReference>
<keyword evidence="7" id="KW-0472">Membrane</keyword>
<keyword evidence="3 9" id="KW-0808">Transferase</keyword>
<dbReference type="InterPro" id="IPR027417">
    <property type="entry name" value="P-loop_NTPase"/>
</dbReference>
<dbReference type="PANTHER" id="PTHR12137:SF54">
    <property type="entry name" value="CARBOHYDRATE SULFOTRANSFERASE"/>
    <property type="match status" value="1"/>
</dbReference>
<comment type="similarity">
    <text evidence="2 9">Belongs to the sulfotransferase 2 family.</text>
</comment>
<accession>A0AAU9XZR4</accession>
<evidence type="ECO:0000256" key="3">
    <source>
        <dbReference type="ARBA" id="ARBA00022679"/>
    </source>
</evidence>
<proteinExistence type="inferred from homology"/>
<dbReference type="Proteomes" id="UP001159428">
    <property type="component" value="Unassembled WGS sequence"/>
</dbReference>
<dbReference type="PANTHER" id="PTHR12137">
    <property type="entry name" value="CARBOHYDRATE SULFOTRANSFERASE"/>
    <property type="match status" value="1"/>
</dbReference>
<comment type="subcellular location">
    <subcellularLocation>
        <location evidence="1 9">Golgi apparatus membrane</location>
        <topology evidence="1 9">Single-pass type II membrane protein</topology>
    </subcellularLocation>
</comment>
<evidence type="ECO:0000256" key="7">
    <source>
        <dbReference type="ARBA" id="ARBA00023136"/>
    </source>
</evidence>
<evidence type="ECO:0000256" key="8">
    <source>
        <dbReference type="ARBA" id="ARBA00023180"/>
    </source>
</evidence>
<organism evidence="10 11">
    <name type="scientific">Pocillopora meandrina</name>
    <dbReference type="NCBI Taxonomy" id="46732"/>
    <lineage>
        <taxon>Eukaryota</taxon>
        <taxon>Metazoa</taxon>
        <taxon>Cnidaria</taxon>
        <taxon>Anthozoa</taxon>
        <taxon>Hexacorallia</taxon>
        <taxon>Scleractinia</taxon>
        <taxon>Astrocoeniina</taxon>
        <taxon>Pocilloporidae</taxon>
        <taxon>Pocillopora</taxon>
    </lineage>
</organism>
<keyword evidence="8 9" id="KW-0325">Glycoprotein</keyword>
<keyword evidence="9" id="KW-0119">Carbohydrate metabolism</keyword>
<evidence type="ECO:0000256" key="2">
    <source>
        <dbReference type="ARBA" id="ARBA00006339"/>
    </source>
</evidence>
<evidence type="ECO:0000313" key="11">
    <source>
        <dbReference type="Proteomes" id="UP001159428"/>
    </source>
</evidence>
<dbReference type="EC" id="2.8.2.-" evidence="9"/>
<dbReference type="Gene3D" id="3.40.50.300">
    <property type="entry name" value="P-loop containing nucleotide triphosphate hydrolases"/>
    <property type="match status" value="1"/>
</dbReference>
<evidence type="ECO:0000256" key="4">
    <source>
        <dbReference type="ARBA" id="ARBA00022692"/>
    </source>
</evidence>
<evidence type="ECO:0000256" key="9">
    <source>
        <dbReference type="RuleBase" id="RU364020"/>
    </source>
</evidence>
<comment type="caution">
    <text evidence="10">The sequence shown here is derived from an EMBL/GenBank/DDBJ whole genome shotgun (WGS) entry which is preliminary data.</text>
</comment>
<dbReference type="InterPro" id="IPR005331">
    <property type="entry name" value="Sulfotransferase"/>
</dbReference>